<keyword evidence="4" id="KW-1185">Reference proteome</keyword>
<dbReference type="InterPro" id="IPR011006">
    <property type="entry name" value="CheY-like_superfamily"/>
</dbReference>
<dbReference type="PANTHER" id="PTHR44520">
    <property type="entry name" value="RESPONSE REGULATOR RCP1-RELATED"/>
    <property type="match status" value="1"/>
</dbReference>
<keyword evidence="1" id="KW-0597">Phosphoprotein</keyword>
<dbReference type="SMART" id="SM00448">
    <property type="entry name" value="REC"/>
    <property type="match status" value="1"/>
</dbReference>
<sequence length="138" mass="15713">MSMNEMYIHILIAEDDPDDRLLLEDAFQEACPNCRLDFVSNGLELLDYLQAPSLQQLPDLLLLDLNMPFKDGRQALKELRATPAFTGLPIVIMTTSNNDDDRQACLAAGADDYLVKPNRFRALLTLVQSLENYWTRHD</sequence>
<dbReference type="Proteomes" id="UP000199445">
    <property type="component" value="Unassembled WGS sequence"/>
</dbReference>
<dbReference type="SUPFAM" id="SSF52172">
    <property type="entry name" value="CheY-like"/>
    <property type="match status" value="1"/>
</dbReference>
<dbReference type="OrthoDB" id="9793549at2"/>
<feature type="modified residue" description="4-aspartylphosphate" evidence="1">
    <location>
        <position position="64"/>
    </location>
</feature>
<dbReference type="RefSeq" id="WP_091702588.1">
    <property type="nucleotide sequence ID" value="NZ_JBHLTH010000015.1"/>
</dbReference>
<evidence type="ECO:0000259" key="2">
    <source>
        <dbReference type="PROSITE" id="PS50110"/>
    </source>
</evidence>
<dbReference type="InterPro" id="IPR001789">
    <property type="entry name" value="Sig_transdc_resp-reg_receiver"/>
</dbReference>
<accession>A0A1I3SMB8</accession>
<protein>
    <submittedName>
        <fullName evidence="3">Response regulator receiver domain-containing protein</fullName>
    </submittedName>
</protein>
<dbReference type="EMBL" id="FOSC01000004">
    <property type="protein sequence ID" value="SFJ59865.1"/>
    <property type="molecule type" value="Genomic_DNA"/>
</dbReference>
<dbReference type="PROSITE" id="PS50110">
    <property type="entry name" value="RESPONSE_REGULATORY"/>
    <property type="match status" value="1"/>
</dbReference>
<dbReference type="CDD" id="cd17557">
    <property type="entry name" value="REC_Rcp-like"/>
    <property type="match status" value="1"/>
</dbReference>
<gene>
    <name evidence="3" type="ORF">SAMN05216429_10416</name>
</gene>
<evidence type="ECO:0000256" key="1">
    <source>
        <dbReference type="PROSITE-ProRule" id="PRU00169"/>
    </source>
</evidence>
<feature type="domain" description="Response regulatory" evidence="2">
    <location>
        <begin position="9"/>
        <end position="131"/>
    </location>
</feature>
<name>A0A1I3SMB8_9GAMM</name>
<evidence type="ECO:0000313" key="3">
    <source>
        <dbReference type="EMBL" id="SFJ59865.1"/>
    </source>
</evidence>
<dbReference type="PANTHER" id="PTHR44520:SF2">
    <property type="entry name" value="RESPONSE REGULATOR RCP1"/>
    <property type="match status" value="1"/>
</dbReference>
<evidence type="ECO:0000313" key="4">
    <source>
        <dbReference type="Proteomes" id="UP000199445"/>
    </source>
</evidence>
<organism evidence="3 4">
    <name type="scientific">Marinobacter persicus</name>
    <dbReference type="NCBI Taxonomy" id="930118"/>
    <lineage>
        <taxon>Bacteria</taxon>
        <taxon>Pseudomonadati</taxon>
        <taxon>Pseudomonadota</taxon>
        <taxon>Gammaproteobacteria</taxon>
        <taxon>Pseudomonadales</taxon>
        <taxon>Marinobacteraceae</taxon>
        <taxon>Marinobacter</taxon>
    </lineage>
</organism>
<dbReference type="Pfam" id="PF00072">
    <property type="entry name" value="Response_reg"/>
    <property type="match status" value="1"/>
</dbReference>
<proteinExistence type="predicted"/>
<dbReference type="AlphaFoldDB" id="A0A1I3SMB8"/>
<reference evidence="3 4" key="1">
    <citation type="submission" date="2016-10" db="EMBL/GenBank/DDBJ databases">
        <authorList>
            <person name="de Groot N.N."/>
        </authorList>
    </citation>
    <scope>NUCLEOTIDE SEQUENCE [LARGE SCALE GENOMIC DNA]</scope>
    <source>
        <strain evidence="3 4">IBRC-M 10445</strain>
    </source>
</reference>
<dbReference type="GO" id="GO:0000160">
    <property type="term" value="P:phosphorelay signal transduction system"/>
    <property type="evidence" value="ECO:0007669"/>
    <property type="project" value="InterPro"/>
</dbReference>
<dbReference type="Gene3D" id="3.40.50.2300">
    <property type="match status" value="1"/>
</dbReference>
<dbReference type="InterPro" id="IPR052893">
    <property type="entry name" value="TCS_response_regulator"/>
</dbReference>